<evidence type="ECO:0000313" key="3">
    <source>
        <dbReference type="EMBL" id="PON78607.1"/>
    </source>
</evidence>
<keyword evidence="2" id="KW-0472">Membrane</keyword>
<dbReference type="EMBL" id="JXTB01000008">
    <property type="protein sequence ID" value="PON78607.1"/>
    <property type="molecule type" value="Genomic_DNA"/>
</dbReference>
<feature type="region of interest" description="Disordered" evidence="1">
    <location>
        <begin position="72"/>
        <end position="104"/>
    </location>
</feature>
<dbReference type="PANTHER" id="PTHR37184">
    <property type="entry name" value="CLAVATA3/ESR (CLE)-RELATED PROTEIN 27"/>
    <property type="match status" value="1"/>
</dbReference>
<accession>A0A2P5DZ92</accession>
<keyword evidence="4" id="KW-1185">Reference proteome</keyword>
<feature type="transmembrane region" description="Helical" evidence="2">
    <location>
        <begin position="9"/>
        <end position="28"/>
    </location>
</feature>
<protein>
    <submittedName>
        <fullName evidence="3">CLAVATA3/ESR (CLE)-related protein</fullName>
    </submittedName>
</protein>
<evidence type="ECO:0000256" key="2">
    <source>
        <dbReference type="SAM" id="Phobius"/>
    </source>
</evidence>
<dbReference type="PANTHER" id="PTHR37184:SF2">
    <property type="entry name" value="CLAVATA3_ESR (CLE)-RELATED PROTEIN 43"/>
    <property type="match status" value="1"/>
</dbReference>
<comment type="caution">
    <text evidence="3">The sequence shown here is derived from an EMBL/GenBank/DDBJ whole genome shotgun (WGS) entry which is preliminary data.</text>
</comment>
<organism evidence="3 4">
    <name type="scientific">Parasponia andersonii</name>
    <name type="common">Sponia andersonii</name>
    <dbReference type="NCBI Taxonomy" id="3476"/>
    <lineage>
        <taxon>Eukaryota</taxon>
        <taxon>Viridiplantae</taxon>
        <taxon>Streptophyta</taxon>
        <taxon>Embryophyta</taxon>
        <taxon>Tracheophyta</taxon>
        <taxon>Spermatophyta</taxon>
        <taxon>Magnoliopsida</taxon>
        <taxon>eudicotyledons</taxon>
        <taxon>Gunneridae</taxon>
        <taxon>Pentapetalae</taxon>
        <taxon>rosids</taxon>
        <taxon>fabids</taxon>
        <taxon>Rosales</taxon>
        <taxon>Cannabaceae</taxon>
        <taxon>Parasponia</taxon>
    </lineage>
</organism>
<keyword evidence="2" id="KW-0812">Transmembrane</keyword>
<proteinExistence type="predicted"/>
<reference evidence="4" key="1">
    <citation type="submission" date="2016-06" db="EMBL/GenBank/DDBJ databases">
        <title>Parallel loss of symbiosis genes in relatives of nitrogen-fixing non-legume Parasponia.</title>
        <authorList>
            <person name="Van Velzen R."/>
            <person name="Holmer R."/>
            <person name="Bu F."/>
            <person name="Rutten L."/>
            <person name="Van Zeijl A."/>
            <person name="Liu W."/>
            <person name="Santuari L."/>
            <person name="Cao Q."/>
            <person name="Sharma T."/>
            <person name="Shen D."/>
            <person name="Roswanjaya Y."/>
            <person name="Wardhani T."/>
            <person name="Kalhor M.S."/>
            <person name="Jansen J."/>
            <person name="Van den Hoogen J."/>
            <person name="Gungor B."/>
            <person name="Hartog M."/>
            <person name="Hontelez J."/>
            <person name="Verver J."/>
            <person name="Yang W.-C."/>
            <person name="Schijlen E."/>
            <person name="Repin R."/>
            <person name="Schilthuizen M."/>
            <person name="Schranz E."/>
            <person name="Heidstra R."/>
            <person name="Miyata K."/>
            <person name="Fedorova E."/>
            <person name="Kohlen W."/>
            <person name="Bisseling T."/>
            <person name="Smit S."/>
            <person name="Geurts R."/>
        </authorList>
    </citation>
    <scope>NUCLEOTIDE SEQUENCE [LARGE SCALE GENOMIC DNA]</scope>
    <source>
        <strain evidence="4">cv. WU1-14</strain>
    </source>
</reference>
<dbReference type="OrthoDB" id="1298458at2759"/>
<evidence type="ECO:0000313" key="4">
    <source>
        <dbReference type="Proteomes" id="UP000237105"/>
    </source>
</evidence>
<evidence type="ECO:0000256" key="1">
    <source>
        <dbReference type="SAM" id="MobiDB-lite"/>
    </source>
</evidence>
<gene>
    <name evidence="3" type="ORF">PanWU01x14_018650</name>
</gene>
<name>A0A2P5DZ92_PARAD</name>
<dbReference type="AlphaFoldDB" id="A0A2P5DZ92"/>
<feature type="compositionally biased region" description="Basic and acidic residues" evidence="1">
    <location>
        <begin position="74"/>
        <end position="93"/>
    </location>
</feature>
<sequence length="104" mass="12077">MSFAGGRRVFLYFFMVALLVFPALQIWVCPDCRAGAARVFPGFHDDATSAKKKKRGRDHEELFDKYYFFNGRTTRRDPNLNETDQKGFEDSKRRVPSCPDPLHN</sequence>
<dbReference type="Proteomes" id="UP000237105">
    <property type="component" value="Unassembled WGS sequence"/>
</dbReference>
<keyword evidence="2" id="KW-1133">Transmembrane helix</keyword>
<dbReference type="InterPro" id="IPR040274">
    <property type="entry name" value="CLE27/CLE43"/>
</dbReference>